<dbReference type="Gene3D" id="3.90.215.10">
    <property type="entry name" value="Gamma Fibrinogen, chain A, domain 1"/>
    <property type="match status" value="1"/>
</dbReference>
<dbReference type="InterPro" id="IPR036056">
    <property type="entry name" value="Fibrinogen-like_C"/>
</dbReference>
<dbReference type="InterPro" id="IPR020837">
    <property type="entry name" value="Fibrinogen_CS"/>
</dbReference>
<dbReference type="Proteomes" id="UP000028761">
    <property type="component" value="Chromosome 16"/>
</dbReference>
<keyword evidence="6" id="KW-1015">Disulfide bond</keyword>
<dbReference type="RefSeq" id="XP_003904987.1">
    <property type="nucleotide sequence ID" value="XM_003904938.4"/>
</dbReference>
<evidence type="ECO:0000256" key="5">
    <source>
        <dbReference type="ARBA" id="ARBA00023054"/>
    </source>
</evidence>
<dbReference type="OrthoDB" id="9933375at2759"/>
<evidence type="ECO:0000256" key="8">
    <source>
        <dbReference type="SAM" id="Coils"/>
    </source>
</evidence>
<accession>A0A096NV40</accession>
<dbReference type="eggNOG" id="KOG2579">
    <property type="taxonomic scope" value="Eukaryota"/>
</dbReference>
<dbReference type="PROSITE" id="PS51406">
    <property type="entry name" value="FIBRINOGEN_C_2"/>
    <property type="match status" value="1"/>
</dbReference>
<evidence type="ECO:0000256" key="3">
    <source>
        <dbReference type="ARBA" id="ARBA00022657"/>
    </source>
</evidence>
<dbReference type="Pfam" id="PF25443">
    <property type="entry name" value="ANG-1"/>
    <property type="match status" value="1"/>
</dbReference>
<evidence type="ECO:0000256" key="2">
    <source>
        <dbReference type="ARBA" id="ARBA00022525"/>
    </source>
</evidence>
<dbReference type="GO" id="GO:0001525">
    <property type="term" value="P:angiogenesis"/>
    <property type="evidence" value="ECO:0007669"/>
    <property type="project" value="UniProtKB-KW"/>
</dbReference>
<feature type="coiled-coil region" evidence="8">
    <location>
        <begin position="174"/>
        <end position="254"/>
    </location>
</feature>
<dbReference type="GO" id="GO:0030297">
    <property type="term" value="F:transmembrane receptor protein tyrosine kinase activator activity"/>
    <property type="evidence" value="ECO:0007669"/>
    <property type="project" value="Ensembl"/>
</dbReference>
<dbReference type="GeneTree" id="ENSGT00940000160129"/>
<dbReference type="STRING" id="9555.ENSPANP00000016915"/>
<dbReference type="GO" id="GO:0007219">
    <property type="term" value="P:Notch signaling pathway"/>
    <property type="evidence" value="ECO:0007669"/>
    <property type="project" value="Ensembl"/>
</dbReference>
<dbReference type="GO" id="GO:0071456">
    <property type="term" value="P:cellular response to hypoxia"/>
    <property type="evidence" value="ECO:0007669"/>
    <property type="project" value="Ensembl"/>
</dbReference>
<name>A0A096NV40_PAPAN</name>
<dbReference type="CDD" id="cd00087">
    <property type="entry name" value="FReD"/>
    <property type="match status" value="1"/>
</dbReference>
<dbReference type="GO" id="GO:0030971">
    <property type="term" value="F:receptor tyrosine kinase binding"/>
    <property type="evidence" value="ECO:0007669"/>
    <property type="project" value="Ensembl"/>
</dbReference>
<evidence type="ECO:0000313" key="12">
    <source>
        <dbReference type="Proteomes" id="UP000028761"/>
    </source>
</evidence>
<evidence type="ECO:0000256" key="9">
    <source>
        <dbReference type="SAM" id="SignalP"/>
    </source>
</evidence>
<reference evidence="11" key="2">
    <citation type="submission" date="2025-08" db="UniProtKB">
        <authorList>
            <consortium name="Ensembl"/>
        </authorList>
    </citation>
    <scope>IDENTIFICATION</scope>
</reference>
<keyword evidence="7" id="KW-0325">Glycoprotein</keyword>
<dbReference type="InterPro" id="IPR057439">
    <property type="entry name" value="ANG-1/2/4"/>
</dbReference>
<dbReference type="KEGG" id="panu:101006337"/>
<protein>
    <submittedName>
        <fullName evidence="11">Angiopoietin 4</fullName>
    </submittedName>
</protein>
<dbReference type="InterPro" id="IPR014716">
    <property type="entry name" value="Fibrinogen_a/b/g_C_1"/>
</dbReference>
<dbReference type="GO" id="GO:0005615">
    <property type="term" value="C:extracellular space"/>
    <property type="evidence" value="ECO:0007669"/>
    <property type="project" value="Ensembl"/>
</dbReference>
<dbReference type="Pfam" id="PF00147">
    <property type="entry name" value="Fibrinogen_C"/>
    <property type="match status" value="1"/>
</dbReference>
<feature type="signal peptide" evidence="9">
    <location>
        <begin position="1"/>
        <end position="22"/>
    </location>
</feature>
<dbReference type="NCBIfam" id="NF040941">
    <property type="entry name" value="GGGWT_bact"/>
    <property type="match status" value="1"/>
</dbReference>
<keyword evidence="5 8" id="KW-0175">Coiled coil</keyword>
<dbReference type="Ensembl" id="ENSPANT00000003821.3">
    <property type="protein sequence ID" value="ENSPANP00000016915.1"/>
    <property type="gene ID" value="ENSPANG00000008286.3"/>
</dbReference>
<keyword evidence="4 9" id="KW-0732">Signal</keyword>
<gene>
    <name evidence="11" type="primary">ANGPT4</name>
</gene>
<dbReference type="PANTHER" id="PTHR47221">
    <property type="entry name" value="FIBRINOGEN ALPHA CHAIN"/>
    <property type="match status" value="1"/>
</dbReference>
<dbReference type="SMART" id="SM00186">
    <property type="entry name" value="FBG"/>
    <property type="match status" value="1"/>
</dbReference>
<keyword evidence="3" id="KW-0037">Angiogenesis</keyword>
<organism evidence="11 12">
    <name type="scientific">Papio anubis</name>
    <name type="common">Olive baboon</name>
    <dbReference type="NCBI Taxonomy" id="9555"/>
    <lineage>
        <taxon>Eukaryota</taxon>
        <taxon>Metazoa</taxon>
        <taxon>Chordata</taxon>
        <taxon>Craniata</taxon>
        <taxon>Vertebrata</taxon>
        <taxon>Euteleostomi</taxon>
        <taxon>Mammalia</taxon>
        <taxon>Eutheria</taxon>
        <taxon>Euarchontoglires</taxon>
        <taxon>Primates</taxon>
        <taxon>Haplorrhini</taxon>
        <taxon>Catarrhini</taxon>
        <taxon>Cercopithecidae</taxon>
        <taxon>Cercopithecinae</taxon>
        <taxon>Papio</taxon>
    </lineage>
</organism>
<evidence type="ECO:0000256" key="1">
    <source>
        <dbReference type="ARBA" id="ARBA00004613"/>
    </source>
</evidence>
<dbReference type="SUPFAM" id="SSF56496">
    <property type="entry name" value="Fibrinogen C-terminal domain-like"/>
    <property type="match status" value="1"/>
</dbReference>
<dbReference type="OMA" id="HAPDNKY"/>
<dbReference type="InterPro" id="IPR002181">
    <property type="entry name" value="Fibrinogen_a/b/g_C_dom"/>
</dbReference>
<evidence type="ECO:0000259" key="10">
    <source>
        <dbReference type="PROSITE" id="PS51406"/>
    </source>
</evidence>
<sequence length="503" mass="57001">MLSQLAMLRGSLLLLVATMSVAQQTGQEAGRGCETLVVQHGHCSYTFLLPKPEPCPPGPEASRDSNTLQRESLANPLRLEKLPTQQVKRLEQAVQNNTQWLKKLERAIKMFLRSKLVQVQQQMAQNQTAPMLELGTSLLNQTTAQTRKLIDMEAQLLNQTSRMDVQMPETFLSTNKLENQLLLQRQKLQQLQGQNSELEKRLQALETKQQEELASILSKKAKLLNTLSRQSAALTNIERRLRDVRHNSSLLQDQQHSLSQLLLLLRDLVQERVNASAPAFITAGEQVFQDCAEIQRSGASASGVYTIQVSNATKPRKVFCDLQSSGGRWTLIQRRENGTVNFQRNWKDYKQGFGDPAGEHWLGNEVVHQLTRRAAYSLRVELQDWEGHEAYAQYEHFHLGSENQLYRLSVVGYSGSAGHQSSLVLQNTSFSTLDSDNDHCLCKCAEVMSGGWWFDACGLSNLNGVYYHAPDNKYKMDGIRWHYFKGPSYSLRASRMMIRPLDI</sequence>
<dbReference type="GO" id="GO:0045766">
    <property type="term" value="P:positive regulation of angiogenesis"/>
    <property type="evidence" value="ECO:0007669"/>
    <property type="project" value="Ensembl"/>
</dbReference>
<evidence type="ECO:0000313" key="11">
    <source>
        <dbReference type="Ensembl" id="ENSPANP00000016915.1"/>
    </source>
</evidence>
<dbReference type="PANTHER" id="PTHR47221:SF6">
    <property type="entry name" value="FIBRINOGEN ALPHA CHAIN"/>
    <property type="match status" value="1"/>
</dbReference>
<evidence type="ECO:0000256" key="7">
    <source>
        <dbReference type="ARBA" id="ARBA00023180"/>
    </source>
</evidence>
<dbReference type="GO" id="GO:0016525">
    <property type="term" value="P:negative regulation of angiogenesis"/>
    <property type="evidence" value="ECO:0007669"/>
    <property type="project" value="Ensembl"/>
</dbReference>
<keyword evidence="2" id="KW-0964">Secreted</keyword>
<dbReference type="InterPro" id="IPR037579">
    <property type="entry name" value="FIB_ANG-like"/>
</dbReference>
<dbReference type="HOGENOM" id="CLU_038628_3_1_1"/>
<reference evidence="11" key="3">
    <citation type="submission" date="2025-09" db="UniProtKB">
        <authorList>
            <consortium name="Ensembl"/>
        </authorList>
    </citation>
    <scope>IDENTIFICATION</scope>
</reference>
<keyword evidence="12" id="KW-1185">Reference proteome</keyword>
<dbReference type="GO" id="GO:0043536">
    <property type="term" value="P:positive regulation of blood vessel endothelial cell migration"/>
    <property type="evidence" value="ECO:0007669"/>
    <property type="project" value="Ensembl"/>
</dbReference>
<evidence type="ECO:0000256" key="6">
    <source>
        <dbReference type="ARBA" id="ARBA00023157"/>
    </source>
</evidence>
<proteinExistence type="predicted"/>
<dbReference type="PROSITE" id="PS00514">
    <property type="entry name" value="FIBRINOGEN_C_1"/>
    <property type="match status" value="1"/>
</dbReference>
<evidence type="ECO:0000256" key="4">
    <source>
        <dbReference type="ARBA" id="ARBA00022729"/>
    </source>
</evidence>
<dbReference type="GO" id="GO:0007596">
    <property type="term" value="P:blood coagulation"/>
    <property type="evidence" value="ECO:0007669"/>
    <property type="project" value="InterPro"/>
</dbReference>
<dbReference type="FunFam" id="3.90.215.10:FF:000001">
    <property type="entry name" value="Tenascin isoform 1"/>
    <property type="match status" value="1"/>
</dbReference>
<dbReference type="AlphaFoldDB" id="A0A096NV40"/>
<dbReference type="GeneID" id="101006337"/>
<feature type="domain" description="Fibrinogen C-terminal" evidence="10">
    <location>
        <begin position="282"/>
        <end position="502"/>
    </location>
</feature>
<feature type="chain" id="PRO_5001929235" evidence="9">
    <location>
        <begin position="23"/>
        <end position="503"/>
    </location>
</feature>
<reference evidence="11 12" key="1">
    <citation type="submission" date="2012-03" db="EMBL/GenBank/DDBJ databases">
        <title>Whole Genome Assembly of Papio anubis.</title>
        <authorList>
            <person name="Liu Y.L."/>
            <person name="Abraham K.A."/>
            <person name="Akbar H.A."/>
            <person name="Ali S.A."/>
            <person name="Anosike U.A."/>
            <person name="Aqrawi P.A."/>
            <person name="Arias F.A."/>
            <person name="Attaway T.A."/>
            <person name="Awwad R.A."/>
            <person name="Babu C.B."/>
            <person name="Bandaranaike D.B."/>
            <person name="Battles P.B."/>
            <person name="Bell A.B."/>
            <person name="Beltran B.B."/>
            <person name="Berhane-Mersha D.B."/>
            <person name="Bess C.B."/>
            <person name="Bickham C.B."/>
            <person name="Bolden T.B."/>
            <person name="Carter K.C."/>
            <person name="Chau D.C."/>
            <person name="Chavez A.C."/>
            <person name="Clerc-Blankenburg K.C."/>
            <person name="Coyle M.C."/>
            <person name="Dao M.D."/>
            <person name="Davila M.L.D."/>
            <person name="Davy-Carroll L.D."/>
            <person name="Denson S.D."/>
            <person name="Dinh H.D."/>
            <person name="Fernandez S.F."/>
            <person name="Fernando P.F."/>
            <person name="Forbes L.F."/>
            <person name="Francis C.F."/>
            <person name="Francisco L.F."/>
            <person name="Fu Q.F."/>
            <person name="Garcia-Iii R.G."/>
            <person name="Garrett T.G."/>
            <person name="Gross S.G."/>
            <person name="Gubbala S.G."/>
            <person name="Hirani K.H."/>
            <person name="Hogues M.H."/>
            <person name="Hollins B.H."/>
            <person name="Jackson L.J."/>
            <person name="Javaid M.J."/>
            <person name="Jhangiani S.J."/>
            <person name="Johnson A.J."/>
            <person name="Johnson B.J."/>
            <person name="Jones J.J."/>
            <person name="Joshi V.J."/>
            <person name="Kalu J.K."/>
            <person name="Khan N.K."/>
            <person name="Korchina V.K."/>
            <person name="Kovar C.K."/>
            <person name="Lago L.L."/>
            <person name="Lara F.L."/>
            <person name="Le T.-K.L."/>
            <person name="Lee S.L."/>
            <person name="Legall-Iii F.L."/>
            <person name="Lemon S.L."/>
            <person name="Liu J.L."/>
            <person name="Liu Y.-S.L."/>
            <person name="Liyanage D.L."/>
            <person name="Lopez J.L."/>
            <person name="Lorensuhewa L.L."/>
            <person name="Mata R.M."/>
            <person name="Mathew T.M."/>
            <person name="Mercado C.M."/>
            <person name="Mercado I.M."/>
            <person name="Morales K.M."/>
            <person name="Morgan M.M."/>
            <person name="Munidasa M.M."/>
            <person name="Ngo D.N."/>
            <person name="Nguyen L.N."/>
            <person name="Nguyen T.N."/>
            <person name="Nguyen N.N."/>
            <person name="Obregon M.O."/>
            <person name="Okwuonu G.O."/>
            <person name="Ongeri F.O."/>
            <person name="Onwere C.O."/>
            <person name="Osifeso I.O."/>
            <person name="Parra A.P."/>
            <person name="Patil S.P."/>
            <person name="Perez A.P."/>
            <person name="Perez Y.P."/>
            <person name="Pham C.P."/>
            <person name="Pu L.-L.P."/>
            <person name="Puazo M.P."/>
            <person name="Quiroz J.Q."/>
            <person name="Rouhana J.R."/>
            <person name="Ruiz M.R."/>
            <person name="Ruiz S.-J.R."/>
            <person name="Saada N.S."/>
            <person name="Santibanez J.S."/>
            <person name="Scheel M.S."/>
            <person name="Schneider B.S."/>
            <person name="Simmons D.S."/>
            <person name="Sisson I.S."/>
            <person name="Tang L.-Y.T."/>
            <person name="Thornton R.T."/>
            <person name="Tisius J.T."/>
            <person name="Toledanes G.T."/>
            <person name="Trejos Z.T."/>
            <person name="Usmani K.U."/>
            <person name="Varghese R.V."/>
            <person name="Vattathil S.V."/>
            <person name="Vee V.V."/>
            <person name="Walker D.W."/>
            <person name="Weissenberger G.W."/>
            <person name="White C.W."/>
            <person name="Williams A.W."/>
            <person name="Woodworth J.W."/>
            <person name="Wright R.W."/>
            <person name="Zhu Y.Z."/>
            <person name="Han Y.H."/>
            <person name="Newsham I.N."/>
            <person name="Nazareth L.N."/>
            <person name="Worley K.W."/>
            <person name="Muzny D.M."/>
            <person name="Rogers J.R."/>
            <person name="Gibbs R.G."/>
        </authorList>
    </citation>
    <scope>NUCLEOTIDE SEQUENCE [LARGE SCALE GENOMIC DNA]</scope>
</reference>
<dbReference type="GO" id="GO:0043066">
    <property type="term" value="P:negative regulation of apoptotic process"/>
    <property type="evidence" value="ECO:0007669"/>
    <property type="project" value="Ensembl"/>
</dbReference>
<dbReference type="GO" id="GO:0043537">
    <property type="term" value="P:negative regulation of blood vessel endothelial cell migration"/>
    <property type="evidence" value="ECO:0007669"/>
    <property type="project" value="Ensembl"/>
</dbReference>
<dbReference type="CTD" id="51378"/>
<comment type="subcellular location">
    <subcellularLocation>
        <location evidence="1">Secreted</location>
    </subcellularLocation>
</comment>